<evidence type="ECO:0000256" key="6">
    <source>
        <dbReference type="RuleBase" id="RU003960"/>
    </source>
</evidence>
<dbReference type="InterPro" id="IPR003043">
    <property type="entry name" value="Uropor_MeTrfase_CS"/>
</dbReference>
<evidence type="ECO:0000256" key="5">
    <source>
        <dbReference type="ARBA" id="ARBA00023244"/>
    </source>
</evidence>
<dbReference type="Pfam" id="PF00590">
    <property type="entry name" value="TP_methylase"/>
    <property type="match status" value="1"/>
</dbReference>
<feature type="domain" description="Tetrapyrrole methylase" evidence="7">
    <location>
        <begin position="8"/>
        <end position="212"/>
    </location>
</feature>
<comment type="caution">
    <text evidence="8">The sequence shown here is derived from an EMBL/GenBank/DDBJ whole genome shotgun (WGS) entry which is preliminary data.</text>
</comment>
<dbReference type="InterPro" id="IPR014776">
    <property type="entry name" value="4pyrrole_Mease_sub2"/>
</dbReference>
<dbReference type="InterPro" id="IPR035996">
    <property type="entry name" value="4pyrrol_Methylase_sf"/>
</dbReference>
<dbReference type="NCBIfam" id="TIGR01469">
    <property type="entry name" value="cobA_cysG_Cterm"/>
    <property type="match status" value="1"/>
</dbReference>
<dbReference type="FunFam" id="3.40.1010.10:FF:000001">
    <property type="entry name" value="Siroheme synthase"/>
    <property type="match status" value="1"/>
</dbReference>
<dbReference type="Gene3D" id="3.30.950.10">
    <property type="entry name" value="Methyltransferase, Cobalt-precorrin-4 Transmethylase, Domain 2"/>
    <property type="match status" value="1"/>
</dbReference>
<keyword evidence="2 6" id="KW-0489">Methyltransferase</keyword>
<dbReference type="PROSITE" id="PS00840">
    <property type="entry name" value="SUMT_2"/>
    <property type="match status" value="1"/>
</dbReference>
<keyword evidence="3 6" id="KW-0808">Transferase</keyword>
<dbReference type="PANTHER" id="PTHR45790">
    <property type="entry name" value="SIROHEME SYNTHASE-RELATED"/>
    <property type="match status" value="1"/>
</dbReference>
<dbReference type="InterPro" id="IPR000878">
    <property type="entry name" value="4pyrrol_Mease"/>
</dbReference>
<dbReference type="GO" id="GO:0032259">
    <property type="term" value="P:methylation"/>
    <property type="evidence" value="ECO:0007669"/>
    <property type="project" value="UniProtKB-KW"/>
</dbReference>
<evidence type="ECO:0000256" key="4">
    <source>
        <dbReference type="ARBA" id="ARBA00022691"/>
    </source>
</evidence>
<dbReference type="InterPro" id="IPR014777">
    <property type="entry name" value="4pyrrole_Mease_sub1"/>
</dbReference>
<evidence type="ECO:0000256" key="3">
    <source>
        <dbReference type="ARBA" id="ARBA00022679"/>
    </source>
</evidence>
<sequence>MGNRLTGTVYLVGAGPGDPRLLTNYAVQALAAADAVVYDRLIHPNILDLTPSYAERIYAGKEHAKASVSQDSINQLLVERAQRGQTVVRLKGGDPLLFGRGGEEAEVLRAYRIPFEIIPGLSSSMASLAYAGIPATHRGLIQGVSTVGGFQGKFSYSWQERHSWVVLMGLEHVREVVSAALDAGFPSDLAACAIEWATWGQQRTVRATLQSLPEAMETHAIESPCVLVFGENVRLSEELSWWESKPAHGQRVIVVSGYPVEWGMLEKFREQGQEVFNWSIYLSALADNDRLAAMSSHDTVFIEESALVNALVKGWTDMGRDLRDLPHLCVPAPEVSKVAAKGFSRVQVASTVEQAQKDLDDGKQHLYVTFEQFQSLPSSARKHVNHWTVPAMIRNMDALWTYHLSRNFDTAVLVSPAGEKWYAENRLTAERVIVSHG</sequence>
<dbReference type="EMBL" id="PXYT01000028">
    <property type="protein sequence ID" value="PSR27205.1"/>
    <property type="molecule type" value="Genomic_DNA"/>
</dbReference>
<proteinExistence type="inferred from homology"/>
<dbReference type="Proteomes" id="UP000242699">
    <property type="component" value="Unassembled WGS sequence"/>
</dbReference>
<protein>
    <recommendedName>
        <fullName evidence="1">uroporphyrinogen-III C-methyltransferase</fullName>
        <ecNumber evidence="1">2.1.1.107</ecNumber>
    </recommendedName>
</protein>
<keyword evidence="4" id="KW-0949">S-adenosyl-L-methionine</keyword>
<accession>A0A2T2WY92</accession>
<dbReference type="PANTHER" id="PTHR45790:SF3">
    <property type="entry name" value="S-ADENOSYL-L-METHIONINE-DEPENDENT UROPORPHYRINOGEN III METHYLTRANSFERASE, CHLOROPLASTIC"/>
    <property type="match status" value="1"/>
</dbReference>
<dbReference type="GO" id="GO:0019354">
    <property type="term" value="P:siroheme biosynthetic process"/>
    <property type="evidence" value="ECO:0007669"/>
    <property type="project" value="InterPro"/>
</dbReference>
<gene>
    <name evidence="8" type="primary">cobA</name>
    <name evidence="8" type="ORF">C7B43_12150</name>
</gene>
<evidence type="ECO:0000313" key="9">
    <source>
        <dbReference type="Proteomes" id="UP000242699"/>
    </source>
</evidence>
<dbReference type="InterPro" id="IPR050161">
    <property type="entry name" value="Siro_Cobalamin_biosynth"/>
</dbReference>
<name>A0A2T2WY92_9FIRM</name>
<comment type="similarity">
    <text evidence="6">Belongs to the precorrin methyltransferase family.</text>
</comment>
<dbReference type="GO" id="GO:0004851">
    <property type="term" value="F:uroporphyrin-III C-methyltransferase activity"/>
    <property type="evidence" value="ECO:0007669"/>
    <property type="project" value="UniProtKB-EC"/>
</dbReference>
<dbReference type="EC" id="2.1.1.107" evidence="1"/>
<evidence type="ECO:0000256" key="2">
    <source>
        <dbReference type="ARBA" id="ARBA00022603"/>
    </source>
</evidence>
<organism evidence="8 9">
    <name type="scientific">Sulfobacillus benefaciens</name>
    <dbReference type="NCBI Taxonomy" id="453960"/>
    <lineage>
        <taxon>Bacteria</taxon>
        <taxon>Bacillati</taxon>
        <taxon>Bacillota</taxon>
        <taxon>Clostridia</taxon>
        <taxon>Eubacteriales</taxon>
        <taxon>Clostridiales Family XVII. Incertae Sedis</taxon>
        <taxon>Sulfobacillus</taxon>
    </lineage>
</organism>
<evidence type="ECO:0000313" key="8">
    <source>
        <dbReference type="EMBL" id="PSR27205.1"/>
    </source>
</evidence>
<dbReference type="NCBIfam" id="NF004790">
    <property type="entry name" value="PRK06136.1"/>
    <property type="match status" value="1"/>
</dbReference>
<dbReference type="CDD" id="cd11642">
    <property type="entry name" value="SUMT"/>
    <property type="match status" value="1"/>
</dbReference>
<evidence type="ECO:0000259" key="7">
    <source>
        <dbReference type="Pfam" id="PF00590"/>
    </source>
</evidence>
<dbReference type="Gene3D" id="3.40.1010.10">
    <property type="entry name" value="Cobalt-precorrin-4 Transmethylase, Domain 1"/>
    <property type="match status" value="1"/>
</dbReference>
<dbReference type="InterPro" id="IPR006366">
    <property type="entry name" value="CobA/CysG_C"/>
</dbReference>
<keyword evidence="5" id="KW-0627">Porphyrin biosynthesis</keyword>
<evidence type="ECO:0000256" key="1">
    <source>
        <dbReference type="ARBA" id="ARBA00012162"/>
    </source>
</evidence>
<dbReference type="AlphaFoldDB" id="A0A2T2WY92"/>
<dbReference type="SUPFAM" id="SSF53790">
    <property type="entry name" value="Tetrapyrrole methylase"/>
    <property type="match status" value="1"/>
</dbReference>
<reference evidence="8 9" key="1">
    <citation type="journal article" date="2014" name="BMC Genomics">
        <title>Comparison of environmental and isolate Sulfobacillus genomes reveals diverse carbon, sulfur, nitrogen, and hydrogen metabolisms.</title>
        <authorList>
            <person name="Justice N.B."/>
            <person name="Norman A."/>
            <person name="Brown C.T."/>
            <person name="Singh A."/>
            <person name="Thomas B.C."/>
            <person name="Banfield J.F."/>
        </authorList>
    </citation>
    <scope>NUCLEOTIDE SEQUENCE [LARGE SCALE GENOMIC DNA]</scope>
    <source>
        <strain evidence="8">AMDSBA1</strain>
    </source>
</reference>